<keyword evidence="1" id="KW-0472">Membrane</keyword>
<dbReference type="EMBL" id="BAHD01000077">
    <property type="protein sequence ID" value="GAB97664.1"/>
    <property type="molecule type" value="Genomic_DNA"/>
</dbReference>
<feature type="domain" description="LytR/CpsA/Psr regulator C-terminal" evidence="2">
    <location>
        <begin position="92"/>
        <end position="180"/>
    </location>
</feature>
<protein>
    <recommendedName>
        <fullName evidence="2">LytR/CpsA/Psr regulator C-terminal domain-containing protein</fullName>
    </recommendedName>
</protein>
<gene>
    <name evidence="3" type="ORF">KILIM_077_00220</name>
</gene>
<organism evidence="3 4">
    <name type="scientific">Kineosphaera limosa NBRC 100340</name>
    <dbReference type="NCBI Taxonomy" id="1184609"/>
    <lineage>
        <taxon>Bacteria</taxon>
        <taxon>Bacillati</taxon>
        <taxon>Actinomycetota</taxon>
        <taxon>Actinomycetes</taxon>
        <taxon>Micrococcales</taxon>
        <taxon>Dermatophilaceae</taxon>
        <taxon>Kineosphaera</taxon>
    </lineage>
</organism>
<evidence type="ECO:0000313" key="3">
    <source>
        <dbReference type="EMBL" id="GAB97664.1"/>
    </source>
</evidence>
<dbReference type="STRING" id="1184609.KILIM_077_00220"/>
<name>K6XFP3_9MICO</name>
<evidence type="ECO:0000313" key="4">
    <source>
        <dbReference type="Proteomes" id="UP000008366"/>
    </source>
</evidence>
<evidence type="ECO:0000259" key="2">
    <source>
        <dbReference type="Pfam" id="PF13399"/>
    </source>
</evidence>
<keyword evidence="4" id="KW-1185">Reference proteome</keyword>
<proteinExistence type="predicted"/>
<dbReference type="AlphaFoldDB" id="K6XFP3"/>
<feature type="transmembrane region" description="Helical" evidence="1">
    <location>
        <begin position="42"/>
        <end position="63"/>
    </location>
</feature>
<reference evidence="3 4" key="1">
    <citation type="submission" date="2012-08" db="EMBL/GenBank/DDBJ databases">
        <title>Whole genome shotgun sequence of Kineosphaera limosa NBRC 100340.</title>
        <authorList>
            <person name="Yoshida I."/>
            <person name="Isaki S."/>
            <person name="Hosoyama A."/>
            <person name="Tsuchikane K."/>
            <person name="Katsumata H."/>
            <person name="Ando Y."/>
            <person name="Ohji S."/>
            <person name="Hamada M."/>
            <person name="Tamura T."/>
            <person name="Yamazoe A."/>
            <person name="Yamazaki S."/>
            <person name="Fujita N."/>
        </authorList>
    </citation>
    <scope>NUCLEOTIDE SEQUENCE [LARGE SCALE GENOMIC DNA]</scope>
    <source>
        <strain evidence="3 4">NBRC 100340</strain>
    </source>
</reference>
<dbReference type="Gene3D" id="3.30.70.2390">
    <property type="match status" value="1"/>
</dbReference>
<dbReference type="Pfam" id="PF13399">
    <property type="entry name" value="LytR_C"/>
    <property type="match status" value="1"/>
</dbReference>
<sequence length="196" mass="21757">MPDTIRQRFELGLAGGIMVPEMSYGDYHEAGRTSAERRRRRGALTMLLVFMLLFGTFGIALAFNQGWVADRNPLANPTPECVEWVQPPPPRDITVNVYNATSRRGLAVEASTLLAGQKFRIGRVGNDPQRATVEQTAEIRYGTRTKPQAQVLATRFPGAKMVEQKDRVDGILDVVLGDKYEKVKAVKDPVRPTNAC</sequence>
<dbReference type="Proteomes" id="UP000008366">
    <property type="component" value="Unassembled WGS sequence"/>
</dbReference>
<keyword evidence="1" id="KW-1133">Transmembrane helix</keyword>
<keyword evidence="1" id="KW-0812">Transmembrane</keyword>
<comment type="caution">
    <text evidence="3">The sequence shown here is derived from an EMBL/GenBank/DDBJ whole genome shotgun (WGS) entry which is preliminary data.</text>
</comment>
<evidence type="ECO:0000256" key="1">
    <source>
        <dbReference type="SAM" id="Phobius"/>
    </source>
</evidence>
<dbReference type="InterPro" id="IPR027381">
    <property type="entry name" value="LytR/CpsA/Psr_C"/>
</dbReference>
<dbReference type="eggNOG" id="ENOG5033YAQ">
    <property type="taxonomic scope" value="Bacteria"/>
</dbReference>
<accession>K6XFP3</accession>